<reference evidence="3 4" key="1">
    <citation type="submission" date="2019-02" db="EMBL/GenBank/DDBJ databases">
        <title>Deep-cultivation of Planctomycetes and their phenomic and genomic characterization uncovers novel biology.</title>
        <authorList>
            <person name="Wiegand S."/>
            <person name="Jogler M."/>
            <person name="Boedeker C."/>
            <person name="Pinto D."/>
            <person name="Vollmers J."/>
            <person name="Rivas-Marin E."/>
            <person name="Kohn T."/>
            <person name="Peeters S.H."/>
            <person name="Heuer A."/>
            <person name="Rast P."/>
            <person name="Oberbeckmann S."/>
            <person name="Bunk B."/>
            <person name="Jeske O."/>
            <person name="Meyerdierks A."/>
            <person name="Storesund J.E."/>
            <person name="Kallscheuer N."/>
            <person name="Luecker S."/>
            <person name="Lage O.M."/>
            <person name="Pohl T."/>
            <person name="Merkel B.J."/>
            <person name="Hornburger P."/>
            <person name="Mueller R.-W."/>
            <person name="Bruemmer F."/>
            <person name="Labrenz M."/>
            <person name="Spormann A.M."/>
            <person name="Op Den Camp H."/>
            <person name="Overmann J."/>
            <person name="Amann R."/>
            <person name="Jetten M.S.M."/>
            <person name="Mascher T."/>
            <person name="Medema M.H."/>
            <person name="Devos D.P."/>
            <person name="Kaster A.-K."/>
            <person name="Ovreas L."/>
            <person name="Rohde M."/>
            <person name="Galperin M.Y."/>
            <person name="Jogler C."/>
        </authorList>
    </citation>
    <scope>NUCLEOTIDE SEQUENCE [LARGE SCALE GENOMIC DNA]</scope>
    <source>
        <strain evidence="3 4">Pan14r</strain>
    </source>
</reference>
<evidence type="ECO:0000313" key="3">
    <source>
        <dbReference type="EMBL" id="TWT70662.1"/>
    </source>
</evidence>
<evidence type="ECO:0000256" key="1">
    <source>
        <dbReference type="SAM" id="MobiDB-lite"/>
    </source>
</evidence>
<accession>A0A5C5YBJ5</accession>
<feature type="transmembrane region" description="Helical" evidence="2">
    <location>
        <begin position="349"/>
        <end position="369"/>
    </location>
</feature>
<keyword evidence="2" id="KW-0812">Transmembrane</keyword>
<gene>
    <name evidence="3" type="ORF">Pan14r_29690</name>
</gene>
<dbReference type="Proteomes" id="UP000317238">
    <property type="component" value="Unassembled WGS sequence"/>
</dbReference>
<keyword evidence="2" id="KW-0472">Membrane</keyword>
<feature type="transmembrane region" description="Helical" evidence="2">
    <location>
        <begin position="36"/>
        <end position="54"/>
    </location>
</feature>
<dbReference type="AlphaFoldDB" id="A0A5C5YBJ5"/>
<evidence type="ECO:0000313" key="4">
    <source>
        <dbReference type="Proteomes" id="UP000317238"/>
    </source>
</evidence>
<name>A0A5C5YBJ5_9PLAN</name>
<organism evidence="3 4">
    <name type="scientific">Crateriforma conspicua</name>
    <dbReference type="NCBI Taxonomy" id="2527996"/>
    <lineage>
        <taxon>Bacteria</taxon>
        <taxon>Pseudomonadati</taxon>
        <taxon>Planctomycetota</taxon>
        <taxon>Planctomycetia</taxon>
        <taxon>Planctomycetales</taxon>
        <taxon>Planctomycetaceae</taxon>
        <taxon>Crateriforma</taxon>
    </lineage>
</organism>
<proteinExistence type="predicted"/>
<feature type="transmembrane region" description="Helical" evidence="2">
    <location>
        <begin position="745"/>
        <end position="765"/>
    </location>
</feature>
<dbReference type="OrthoDB" id="240474at2"/>
<keyword evidence="2" id="KW-1133">Transmembrane helix</keyword>
<feature type="region of interest" description="Disordered" evidence="1">
    <location>
        <begin position="74"/>
        <end position="139"/>
    </location>
</feature>
<dbReference type="RefSeq" id="WP_146439432.1">
    <property type="nucleotide sequence ID" value="NZ_SJPL01000001.1"/>
</dbReference>
<dbReference type="EMBL" id="SJPL01000001">
    <property type="protein sequence ID" value="TWT70662.1"/>
    <property type="molecule type" value="Genomic_DNA"/>
</dbReference>
<protein>
    <submittedName>
        <fullName evidence="3">Uncharacterized protein</fullName>
    </submittedName>
</protein>
<comment type="caution">
    <text evidence="3">The sequence shown here is derived from an EMBL/GenBank/DDBJ whole genome shotgun (WGS) entry which is preliminary data.</text>
</comment>
<keyword evidence="4" id="KW-1185">Reference proteome</keyword>
<evidence type="ECO:0000256" key="2">
    <source>
        <dbReference type="SAM" id="Phobius"/>
    </source>
</evidence>
<feature type="transmembrane region" description="Helical" evidence="2">
    <location>
        <begin position="309"/>
        <end position="328"/>
    </location>
</feature>
<sequence>MRIPSQLDQDGLYPMPGRRFAAPGGRPGGGQSWRKVIRLAIALALVLVVMGRAADPKYYRVFFPETPQKVAFAASDQPAIRPGSPQQSSFSDAVDEAMAGQGGVAEAEMAKPELADSRSNPGAEADEPGLGSSKGAGDVSDEELAQMLERVIDGATWRGEDNDAFRALRAIADRASTEDAAEIGVLPLLQQPDLYRGSKVRIRGGAVRCDVVEDYFQVWIKPADGTNRPALAIVNQVPDSLRKLSGGTYTNGLELEVIGRFLKRLAYRSGKGADVVPVVIGRIDQIERSAVSDALSIPDVSTPISAGTWIWFAAASAAGVLLAVGIFWHSQRQSRRIRKQRQSGRDSTLHLSVWVLFLSLVATSENVLADSALDLISGFDAARMENVFPVDGDGEAVAEMAKLVYRLDRLDPTSLASRANAASLDHELGLGDASAFRGNVDQIQSIPVPADLRSYLEFPRLYQLIIRPTESPKEAWVVISSGVPPDLQTGDIVWGVGVSVLGSAVDDMVVPIRRALATGGLSWQPQEIRSVGWRLLADQGFDLGLLDDIRRANRKPLRAEDQRSFYAMMDASRYVTGDTPIPKRVPIVDLLTRPERLAGDYVRIDAELVRVTRVQVAPARQASGEVSATSYYQLDAMGNVGDVEIQIEAPDGGGPPLRLKNRFPVSIVVNELPEFLEAAMTGDPVTVAVRRPVVVDGFYYRLWSYESDLSQRAQGSSNQLSPLIIATSIDARLVPEGDPIGVGRIGWLVTGAILLGAVAILVWNLTNRRRDRFAGLSRPEPEFDLNRLKPDDQQR</sequence>